<reference evidence="11" key="1">
    <citation type="submission" date="2022-11" db="UniProtKB">
        <authorList>
            <consortium name="WormBaseParasite"/>
        </authorList>
    </citation>
    <scope>IDENTIFICATION</scope>
</reference>
<feature type="signal peptide" evidence="9">
    <location>
        <begin position="1"/>
        <end position="20"/>
    </location>
</feature>
<keyword evidence="6" id="KW-0175">Coiled coil</keyword>
<evidence type="ECO:0000256" key="5">
    <source>
        <dbReference type="ARBA" id="ARBA00022893"/>
    </source>
</evidence>
<organism evidence="10 11">
    <name type="scientific">Parascaris univalens</name>
    <name type="common">Nematode worm</name>
    <dbReference type="NCBI Taxonomy" id="6257"/>
    <lineage>
        <taxon>Eukaryota</taxon>
        <taxon>Metazoa</taxon>
        <taxon>Ecdysozoa</taxon>
        <taxon>Nematoda</taxon>
        <taxon>Chromadorea</taxon>
        <taxon>Rhabditida</taxon>
        <taxon>Spirurina</taxon>
        <taxon>Ascaridomorpha</taxon>
        <taxon>Ascaridoidea</taxon>
        <taxon>Ascarididae</taxon>
        <taxon>Parascaris</taxon>
    </lineage>
</organism>
<dbReference type="Gene3D" id="1.20.120.1100">
    <property type="match status" value="1"/>
</dbReference>
<dbReference type="Pfam" id="PF05823">
    <property type="entry name" value="Gp-FAR-1"/>
    <property type="match status" value="1"/>
</dbReference>
<name>A0A915C673_PARUN</name>
<dbReference type="InterPro" id="IPR008632">
    <property type="entry name" value="Gp-FAR-1"/>
</dbReference>
<keyword evidence="7" id="KW-0683">Retinol-binding</keyword>
<evidence type="ECO:0000256" key="3">
    <source>
        <dbReference type="ARBA" id="ARBA00022525"/>
    </source>
</evidence>
<keyword evidence="10" id="KW-1185">Reference proteome</keyword>
<evidence type="ECO:0000256" key="4">
    <source>
        <dbReference type="ARBA" id="ARBA00022729"/>
    </source>
</evidence>
<evidence type="ECO:0000256" key="7">
    <source>
        <dbReference type="ARBA" id="ARBA00023072"/>
    </source>
</evidence>
<evidence type="ECO:0000256" key="8">
    <source>
        <dbReference type="ARBA" id="ARBA00023121"/>
    </source>
</evidence>
<comment type="similarity">
    <text evidence="2">Belongs to the fatty-acid and retinol-binding protein (FARBP) family.</text>
</comment>
<sequence length="252" mass="27655">MTTHVLTAVLTIFTITYVTSKPLVPTNATGEPEFESIPSEVRKFYGSLNAEEKIALKEYAKDLKEGTANFSLADNIADGIKSGNEGLINKLGVFRDMINSKLNNLAPESRGFIVQMLRKFIIILGEGGGLIDVLMGMKNYGRDVLQMYDSLSDKTKQDLLREFPTIGSIATSDIARVILNRLADFTPSVGWSTTPFPHDEPKKAITKTVTHEPPTRLPHPPPHSSIYPAVTSNTSHDDTAGEEVIVKLKVVD</sequence>
<feature type="chain" id="PRO_5036673581" evidence="9">
    <location>
        <begin position="21"/>
        <end position="252"/>
    </location>
</feature>
<protein>
    <submittedName>
        <fullName evidence="11">Fatty-acid and retinol-binding protein 1</fullName>
    </submittedName>
</protein>
<dbReference type="AlphaFoldDB" id="A0A915C673"/>
<dbReference type="Proteomes" id="UP000887569">
    <property type="component" value="Unplaced"/>
</dbReference>
<keyword evidence="8" id="KW-0446">Lipid-binding</keyword>
<evidence type="ECO:0000313" key="10">
    <source>
        <dbReference type="Proteomes" id="UP000887569"/>
    </source>
</evidence>
<dbReference type="WBParaSite" id="PgR091_g027_t01">
    <property type="protein sequence ID" value="PgR091_g027_t01"/>
    <property type="gene ID" value="PgR091_g027"/>
</dbReference>
<comment type="subcellular location">
    <subcellularLocation>
        <location evidence="1">Secreted</location>
    </subcellularLocation>
</comment>
<evidence type="ECO:0000256" key="9">
    <source>
        <dbReference type="SAM" id="SignalP"/>
    </source>
</evidence>
<keyword evidence="5" id="KW-0845">Vitamin A</keyword>
<evidence type="ECO:0000256" key="2">
    <source>
        <dbReference type="ARBA" id="ARBA00006648"/>
    </source>
</evidence>
<evidence type="ECO:0000256" key="1">
    <source>
        <dbReference type="ARBA" id="ARBA00004613"/>
    </source>
</evidence>
<dbReference type="GO" id="GO:0016918">
    <property type="term" value="F:retinal binding"/>
    <property type="evidence" value="ECO:0007669"/>
    <property type="project" value="UniProtKB-KW"/>
</dbReference>
<keyword evidence="4 9" id="KW-0732">Signal</keyword>
<keyword evidence="3" id="KW-0964">Secreted</keyword>
<evidence type="ECO:0000256" key="6">
    <source>
        <dbReference type="ARBA" id="ARBA00023054"/>
    </source>
</evidence>
<proteinExistence type="inferred from homology"/>
<dbReference type="GO" id="GO:0019841">
    <property type="term" value="F:retinol binding"/>
    <property type="evidence" value="ECO:0007669"/>
    <property type="project" value="UniProtKB-KW"/>
</dbReference>
<accession>A0A915C673</accession>
<evidence type="ECO:0000313" key="11">
    <source>
        <dbReference type="WBParaSite" id="PgR091_g027_t01"/>
    </source>
</evidence>
<dbReference type="GO" id="GO:0005576">
    <property type="term" value="C:extracellular region"/>
    <property type="evidence" value="ECO:0007669"/>
    <property type="project" value="UniProtKB-SubCell"/>
</dbReference>